<evidence type="ECO:0000256" key="1">
    <source>
        <dbReference type="SAM" id="Coils"/>
    </source>
</evidence>
<dbReference type="Proteomes" id="UP001174156">
    <property type="component" value="Unassembled WGS sequence"/>
</dbReference>
<name>A0A5P6FT19_ACIBA</name>
<protein>
    <submittedName>
        <fullName evidence="2">RloB family protein</fullName>
    </submittedName>
</protein>
<organism evidence="2">
    <name type="scientific">Acinetobacter baumannii</name>
    <dbReference type="NCBI Taxonomy" id="470"/>
    <lineage>
        <taxon>Bacteria</taxon>
        <taxon>Pseudomonadati</taxon>
        <taxon>Pseudomonadota</taxon>
        <taxon>Gammaproteobacteria</taxon>
        <taxon>Moraxellales</taxon>
        <taxon>Moraxellaceae</taxon>
        <taxon>Acinetobacter</taxon>
        <taxon>Acinetobacter calcoaceticus/baumannii complex</taxon>
    </lineage>
</organism>
<dbReference type="EMBL" id="JARTMM010000139">
    <property type="protein sequence ID" value="MDK4883796.1"/>
    <property type="molecule type" value="Genomic_DNA"/>
</dbReference>
<sequence length="246" mass="28595">MGSDDIAKKRIAANRERRNLQKTNQKIRNVGNRTLIPNILILTEGYSEDIYFKELIRILSLNTVKSRKSISTDCNGILGEAESEALKSNETDNELNYIFCIFDLDTVKNRTHLDYLARMNSNFTRIIPIYSFPCIEIWFLLHFECTARPFNSQGKKSIGEVIKDYFQSTYAPDYTETNKNVIESLVPDYERAIYNSIRLCNQQSKVNSINPITNMHALITLLKNISERSQNYVYEDDYQSFIQENI</sequence>
<dbReference type="InterPro" id="IPR025591">
    <property type="entry name" value="RloB"/>
</dbReference>
<gene>
    <name evidence="3" type="ORF">P9867_017785</name>
    <name evidence="2" type="ORF">P9867_19790</name>
</gene>
<dbReference type="AlphaFoldDB" id="A0A5P6FT19"/>
<proteinExistence type="predicted"/>
<evidence type="ECO:0000313" key="2">
    <source>
        <dbReference type="EMBL" id="MDK4883796.1"/>
    </source>
</evidence>
<accession>A0A5P6FT19</accession>
<evidence type="ECO:0000313" key="4">
    <source>
        <dbReference type="Proteomes" id="UP001174156"/>
    </source>
</evidence>
<reference evidence="2" key="2">
    <citation type="submission" date="2023-01" db="EMBL/GenBank/DDBJ databases">
        <title>Genomic dissection of endemic carbapenem resistance: metallo-beta-lactamase gene dissemination through clonal, plasmid and integron transfer pathways.</title>
        <authorList>
            <person name="Macesic N."/>
        </authorList>
    </citation>
    <scope>NUCLEOTIDE SEQUENCE</scope>
    <source>
        <strain evidence="2">CPO519</strain>
    </source>
</reference>
<reference evidence="3" key="3">
    <citation type="submission" date="2024-01" db="EMBL/GenBank/DDBJ databases">
        <authorList>
            <person name="Macesic N."/>
        </authorList>
    </citation>
    <scope>NUCLEOTIDE SEQUENCE</scope>
    <source>
        <strain evidence="3">CPO519</strain>
    </source>
</reference>
<dbReference type="Pfam" id="PF13707">
    <property type="entry name" value="RloB"/>
    <property type="match status" value="1"/>
</dbReference>
<dbReference type="EMBL" id="JARTMM020000001">
    <property type="protein sequence ID" value="MEC5498234.1"/>
    <property type="molecule type" value="Genomic_DNA"/>
</dbReference>
<comment type="caution">
    <text evidence="2">The sequence shown here is derived from an EMBL/GenBank/DDBJ whole genome shotgun (WGS) entry which is preliminary data.</text>
</comment>
<evidence type="ECO:0000313" key="3">
    <source>
        <dbReference type="EMBL" id="MEC5498234.1"/>
    </source>
</evidence>
<keyword evidence="1" id="KW-0175">Coiled coil</keyword>
<feature type="coiled-coil region" evidence="1">
    <location>
        <begin position="6"/>
        <end position="33"/>
    </location>
</feature>
<reference evidence="3 4" key="1">
    <citation type="journal article" date="2023" name="Nat. Commun.">
        <title>Genomic dissection of endemic carbapenem resistance reveals metallo-beta-lactamase dissemination through clonal, plasmid and integron transfer.</title>
        <authorList>
            <person name="Macesic N."/>
            <person name="Hawkey J."/>
            <person name="Vezina B."/>
            <person name="Wisniewski J.A."/>
            <person name="Cottingham H."/>
            <person name="Blakeway L.V."/>
            <person name="Harshegyi T."/>
            <person name="Pragastis K."/>
            <person name="Badoordeen G.Z."/>
            <person name="Dennison A."/>
            <person name="Spelman D.W."/>
            <person name="Jenney A.W.J."/>
            <person name="Peleg A.Y."/>
        </authorList>
    </citation>
    <scope>NUCLEOTIDE SEQUENCE [LARGE SCALE GENOMIC DNA]</scope>
    <source>
        <strain evidence="3 4">CPO519</strain>
    </source>
</reference>
<dbReference type="RefSeq" id="WP_086231583.1">
    <property type="nucleotide sequence ID" value="NZ_CP042556.1"/>
</dbReference>